<evidence type="ECO:0000259" key="4">
    <source>
        <dbReference type="PROSITE" id="PS50137"/>
    </source>
</evidence>
<gene>
    <name evidence="5" type="ORF">g.129504</name>
</gene>
<feature type="domain" description="DRBM" evidence="4">
    <location>
        <begin position="271"/>
        <end position="338"/>
    </location>
</feature>
<dbReference type="GO" id="GO:0005737">
    <property type="term" value="C:cytoplasm"/>
    <property type="evidence" value="ECO:0007669"/>
    <property type="project" value="TreeGrafter"/>
</dbReference>
<sequence>MHSSCNKETIELLLCKIEVQNTVIGELSSKIDQMKVDFKVQNKSTALELASLREKCEHFQHKVEVVEANPPMNVKLKFDQFHCTLNALCKENEFLKRKIQNICNKMNYIESQLGHCSLFGDKNERYQINSEIFDSVEVENDNISCYEEFADSCIFTSSVQNEEPAITTAVDSSFIHRSDETKVQQASTNKKPTIPIKDNTDYVLTTRLTPNDLNSEFHSLNMSNGDVTCTSAEENRSQVMTKLTGHSVQVQKQIDTTKSTVNDIKYANISNPICALNELCMARNWTLPKYEFFKEGDNKSITYSVKCTVMMSTVRVEGLMKKEGKRRAANMMYNKLKDATISNVPLEKNYEVTSELIGHSKSTIFHEQKHNDMIKSTANNLKNSHLVNAINIEKLELNSICTLNELCMSRNWSLPKYEFFIESDNKTLLYSVKCTVMTSTVRVKGLMKKEVKRHAAIIMYNKLKDDIITCAGLAEEQTIATVVDHPASLAEHYSYNTNRFLNRNKNCVSLLNESVDSHYHADLANRLRLSNNPSICKLKELNYICKFMVPSCVKLLNRIVEEEGLTIEYEICIDSRLAIEKNCKAIDLAIRPGTLTVIGYGETTTECQEDASYKCLIRFKSMLREGVSDISSLQRQ</sequence>
<dbReference type="GO" id="GO:0003725">
    <property type="term" value="F:double-stranded RNA binding"/>
    <property type="evidence" value="ECO:0007669"/>
    <property type="project" value="TreeGrafter"/>
</dbReference>
<feature type="coiled-coil region" evidence="3">
    <location>
        <begin position="49"/>
        <end position="105"/>
    </location>
</feature>
<protein>
    <recommendedName>
        <fullName evidence="4">DRBM domain-containing protein</fullName>
    </recommendedName>
</protein>
<evidence type="ECO:0000313" key="5">
    <source>
        <dbReference type="EMBL" id="MBY72856.1"/>
    </source>
</evidence>
<dbReference type="GO" id="GO:0035197">
    <property type="term" value="F:siRNA binding"/>
    <property type="evidence" value="ECO:0007669"/>
    <property type="project" value="TreeGrafter"/>
</dbReference>
<dbReference type="AlphaFoldDB" id="A0A2S2Q558"/>
<evidence type="ECO:0000256" key="2">
    <source>
        <dbReference type="PROSITE-ProRule" id="PRU00266"/>
    </source>
</evidence>
<reference evidence="5" key="1">
    <citation type="submission" date="2018-04" db="EMBL/GenBank/DDBJ databases">
        <title>Transcriptome assembly of Sipha flava.</title>
        <authorList>
            <person name="Scully E.D."/>
            <person name="Geib S.M."/>
            <person name="Palmer N.A."/>
            <person name="Koch K."/>
            <person name="Bradshaw J."/>
            <person name="Heng-Moss T."/>
            <person name="Sarath G."/>
        </authorList>
    </citation>
    <scope>NUCLEOTIDE SEQUENCE</scope>
</reference>
<dbReference type="Gene3D" id="3.30.160.20">
    <property type="match status" value="2"/>
</dbReference>
<dbReference type="SUPFAM" id="SSF54768">
    <property type="entry name" value="dsRNA-binding domain-like"/>
    <property type="match status" value="2"/>
</dbReference>
<dbReference type="GO" id="GO:0070920">
    <property type="term" value="P:regulation of regulatory ncRNA processing"/>
    <property type="evidence" value="ECO:0007669"/>
    <property type="project" value="TreeGrafter"/>
</dbReference>
<dbReference type="GO" id="GO:0030422">
    <property type="term" value="P:siRNA processing"/>
    <property type="evidence" value="ECO:0007669"/>
    <property type="project" value="TreeGrafter"/>
</dbReference>
<evidence type="ECO:0000256" key="1">
    <source>
        <dbReference type="ARBA" id="ARBA00022884"/>
    </source>
</evidence>
<name>A0A2S2Q558_9HEMI</name>
<dbReference type="PANTHER" id="PTHR46205:SF3">
    <property type="entry name" value="LOQUACIOUS, ISOFORM B"/>
    <property type="match status" value="1"/>
</dbReference>
<dbReference type="PANTHER" id="PTHR46205">
    <property type="entry name" value="LOQUACIOUS, ISOFORM B"/>
    <property type="match status" value="1"/>
</dbReference>
<dbReference type="PROSITE" id="PS50137">
    <property type="entry name" value="DS_RBD"/>
    <property type="match status" value="1"/>
</dbReference>
<proteinExistence type="predicted"/>
<dbReference type="GO" id="GO:0005634">
    <property type="term" value="C:nucleus"/>
    <property type="evidence" value="ECO:0007669"/>
    <property type="project" value="TreeGrafter"/>
</dbReference>
<dbReference type="InterPro" id="IPR014720">
    <property type="entry name" value="dsRBD_dom"/>
</dbReference>
<evidence type="ECO:0000256" key="3">
    <source>
        <dbReference type="SAM" id="Coils"/>
    </source>
</evidence>
<dbReference type="EMBL" id="GGMS01003653">
    <property type="protein sequence ID" value="MBY72856.1"/>
    <property type="molecule type" value="Transcribed_RNA"/>
</dbReference>
<dbReference type="OrthoDB" id="10056847at2759"/>
<dbReference type="SMART" id="SM00358">
    <property type="entry name" value="DSRM"/>
    <property type="match status" value="2"/>
</dbReference>
<keyword evidence="3" id="KW-0175">Coiled coil</keyword>
<dbReference type="GO" id="GO:0016442">
    <property type="term" value="C:RISC complex"/>
    <property type="evidence" value="ECO:0007669"/>
    <property type="project" value="TreeGrafter"/>
</dbReference>
<organism evidence="5">
    <name type="scientific">Sipha flava</name>
    <name type="common">yellow sugarcane aphid</name>
    <dbReference type="NCBI Taxonomy" id="143950"/>
    <lineage>
        <taxon>Eukaryota</taxon>
        <taxon>Metazoa</taxon>
        <taxon>Ecdysozoa</taxon>
        <taxon>Arthropoda</taxon>
        <taxon>Hexapoda</taxon>
        <taxon>Insecta</taxon>
        <taxon>Pterygota</taxon>
        <taxon>Neoptera</taxon>
        <taxon>Paraneoptera</taxon>
        <taxon>Hemiptera</taxon>
        <taxon>Sternorrhyncha</taxon>
        <taxon>Aphidomorpha</taxon>
        <taxon>Aphidoidea</taxon>
        <taxon>Aphididae</taxon>
        <taxon>Sipha</taxon>
    </lineage>
</organism>
<accession>A0A2S2Q558</accession>
<dbReference type="InterPro" id="IPR051247">
    <property type="entry name" value="RLC_Component"/>
</dbReference>
<dbReference type="GO" id="GO:0070578">
    <property type="term" value="C:RISC-loading complex"/>
    <property type="evidence" value="ECO:0007669"/>
    <property type="project" value="TreeGrafter"/>
</dbReference>
<keyword evidence="1 2" id="KW-0694">RNA-binding</keyword>